<evidence type="ECO:0000256" key="2">
    <source>
        <dbReference type="ARBA" id="ARBA00022801"/>
    </source>
</evidence>
<feature type="domain" description="SGNH hydrolase-type esterase" evidence="5">
    <location>
        <begin position="218"/>
        <end position="390"/>
    </location>
</feature>
<dbReference type="PANTHER" id="PTHR43695:SF1">
    <property type="entry name" value="RHAMNOGALACTURONAN ACETYLESTERASE"/>
    <property type="match status" value="1"/>
</dbReference>
<sequence length="447" mass="48654">MPRHSGCFVPIPMNTRFRLCFAALKTILALAVCLPLASLAFAAKSEPVWRFHLGPGAAPSGWTKVAAGAKYDDGAGFGFESTDGLMQVDHGAGFTTADRPFYFSVALPEGNYRVAVTLGDADGESDTTVKAELRRLMLSNVTTTRGEIVRREFVVNLRRPSIPGASGNERKNVALKPREQKEEWWAWDEKLTLEFNGSRPCVSAIEITPADRVPTVFLLGDSTVCDQPREPFASWGQMLTIFFEPSIAIANHGESGESYHGALAAGRLAKVLSVARPGDTVLMQYGHNDMKVVDVPTYKANIKKFVEAFRERKISVVLVTPPHRRTFDKDGRITNSHKGYPDAVREVAREEKLPLIDLLEMTRAFYEAMGPEASGAAFKPGDGTHHNAYGAYELAKCIVEGIRAARLPVAKHIIDGLPRFDPAHPDAPGSVKIPPSATSPGDTPDGS</sequence>
<dbReference type="InterPro" id="IPR036514">
    <property type="entry name" value="SGNH_hydro_sf"/>
</dbReference>
<dbReference type="InterPro" id="IPR008979">
    <property type="entry name" value="Galactose-bd-like_sf"/>
</dbReference>
<dbReference type="CDD" id="cd01821">
    <property type="entry name" value="Rhamnogalacturan_acetylesterase_like"/>
    <property type="match status" value="1"/>
</dbReference>
<feature type="signal peptide" evidence="4">
    <location>
        <begin position="1"/>
        <end position="42"/>
    </location>
</feature>
<evidence type="ECO:0000313" key="7">
    <source>
        <dbReference type="EMBL" id="OAM87503.1"/>
    </source>
</evidence>
<dbReference type="PANTHER" id="PTHR43695">
    <property type="entry name" value="PUTATIVE (AFU_ORTHOLOGUE AFUA_2G17250)-RELATED"/>
    <property type="match status" value="1"/>
</dbReference>
<dbReference type="Pfam" id="PF21254">
    <property type="entry name" value="AGA-YXIM_GBD"/>
    <property type="match status" value="1"/>
</dbReference>
<evidence type="ECO:0000259" key="5">
    <source>
        <dbReference type="Pfam" id="PF13472"/>
    </source>
</evidence>
<reference evidence="7 8" key="1">
    <citation type="submission" date="2016-01" db="EMBL/GenBank/DDBJ databases">
        <title>High potential of lignocellulose degradation of a new Verrucomicrobia species.</title>
        <authorList>
            <person name="Wang Y."/>
            <person name="Shi Y."/>
            <person name="Qiu Z."/>
            <person name="Liu S."/>
            <person name="Yang H."/>
        </authorList>
    </citation>
    <scope>NUCLEOTIDE SEQUENCE [LARGE SCALE GENOMIC DNA]</scope>
    <source>
        <strain evidence="7 8">TSB47</strain>
    </source>
</reference>
<dbReference type="SUPFAM" id="SSF49785">
    <property type="entry name" value="Galactose-binding domain-like"/>
    <property type="match status" value="1"/>
</dbReference>
<name>A0A178IBV2_9BACT</name>
<dbReference type="Gene3D" id="3.40.50.1110">
    <property type="entry name" value="SGNH hydrolase"/>
    <property type="match status" value="1"/>
</dbReference>
<dbReference type="SUPFAM" id="SSF52266">
    <property type="entry name" value="SGNH hydrolase"/>
    <property type="match status" value="1"/>
</dbReference>
<keyword evidence="2" id="KW-0378">Hydrolase</keyword>
<gene>
    <name evidence="7" type="ORF">AW736_22690</name>
</gene>
<evidence type="ECO:0000256" key="3">
    <source>
        <dbReference type="SAM" id="MobiDB-lite"/>
    </source>
</evidence>
<dbReference type="InterPro" id="IPR049033">
    <property type="entry name" value="AGA-YXIM_GBD"/>
</dbReference>
<feature type="domain" description="Beta-agarase/YXIM esterase-like galactose-binding" evidence="6">
    <location>
        <begin position="49"/>
        <end position="132"/>
    </location>
</feature>
<dbReference type="AlphaFoldDB" id="A0A178IBV2"/>
<accession>A0A178IBV2</accession>
<comment type="similarity">
    <text evidence="1">Belongs to the 'GDSL' lipolytic enzyme family.</text>
</comment>
<dbReference type="InterPro" id="IPR013830">
    <property type="entry name" value="SGNH_hydro"/>
</dbReference>
<evidence type="ECO:0000259" key="6">
    <source>
        <dbReference type="Pfam" id="PF21254"/>
    </source>
</evidence>
<keyword evidence="8" id="KW-1185">Reference proteome</keyword>
<feature type="chain" id="PRO_5008088610" evidence="4">
    <location>
        <begin position="43"/>
        <end position="447"/>
    </location>
</feature>
<dbReference type="Pfam" id="PF13472">
    <property type="entry name" value="Lipase_GDSL_2"/>
    <property type="match status" value="1"/>
</dbReference>
<dbReference type="GO" id="GO:0016788">
    <property type="term" value="F:hydrolase activity, acting on ester bonds"/>
    <property type="evidence" value="ECO:0007669"/>
    <property type="project" value="UniProtKB-ARBA"/>
</dbReference>
<dbReference type="Gene3D" id="2.60.120.430">
    <property type="entry name" value="Galactose-binding lectin"/>
    <property type="match status" value="1"/>
</dbReference>
<dbReference type="InterPro" id="IPR037459">
    <property type="entry name" value="RhgT-like"/>
</dbReference>
<feature type="compositionally biased region" description="Polar residues" evidence="3">
    <location>
        <begin position="436"/>
        <end position="447"/>
    </location>
</feature>
<comment type="caution">
    <text evidence="7">The sequence shown here is derived from an EMBL/GenBank/DDBJ whole genome shotgun (WGS) entry which is preliminary data.</text>
</comment>
<evidence type="ECO:0000256" key="4">
    <source>
        <dbReference type="SAM" id="SignalP"/>
    </source>
</evidence>
<evidence type="ECO:0000256" key="1">
    <source>
        <dbReference type="ARBA" id="ARBA00008668"/>
    </source>
</evidence>
<dbReference type="Proteomes" id="UP000078486">
    <property type="component" value="Unassembled WGS sequence"/>
</dbReference>
<dbReference type="EMBL" id="LRRQ01000170">
    <property type="protein sequence ID" value="OAM87503.1"/>
    <property type="molecule type" value="Genomic_DNA"/>
</dbReference>
<dbReference type="STRING" id="1184151.AW736_22690"/>
<keyword evidence="4" id="KW-0732">Signal</keyword>
<proteinExistence type="inferred from homology"/>
<feature type="region of interest" description="Disordered" evidence="3">
    <location>
        <begin position="420"/>
        <end position="447"/>
    </location>
</feature>
<organism evidence="7 8">
    <name type="scientific">Termitidicoccus mucosus</name>
    <dbReference type="NCBI Taxonomy" id="1184151"/>
    <lineage>
        <taxon>Bacteria</taxon>
        <taxon>Pseudomonadati</taxon>
        <taxon>Verrucomicrobiota</taxon>
        <taxon>Opitutia</taxon>
        <taxon>Opitutales</taxon>
        <taxon>Opitutaceae</taxon>
        <taxon>Termitidicoccus</taxon>
    </lineage>
</organism>
<protein>
    <submittedName>
        <fullName evidence="7">Uncharacterized protein</fullName>
    </submittedName>
</protein>
<evidence type="ECO:0000313" key="8">
    <source>
        <dbReference type="Proteomes" id="UP000078486"/>
    </source>
</evidence>